<evidence type="ECO:0000313" key="2">
    <source>
        <dbReference type="Proteomes" id="UP001642483"/>
    </source>
</evidence>
<dbReference type="Gene3D" id="1.10.150.40">
    <property type="entry name" value="Barrier-to-autointegration factor, BAF"/>
    <property type="match status" value="1"/>
</dbReference>
<keyword evidence="2" id="KW-1185">Reference proteome</keyword>
<protein>
    <submittedName>
        <fullName evidence="1">Uncharacterized protein</fullName>
    </submittedName>
</protein>
<name>A0ABP0FRP6_CLALP</name>
<reference evidence="1 2" key="1">
    <citation type="submission" date="2024-02" db="EMBL/GenBank/DDBJ databases">
        <authorList>
            <person name="Daric V."/>
            <person name="Darras S."/>
        </authorList>
    </citation>
    <scope>NUCLEOTIDE SEQUENCE [LARGE SCALE GENOMIC DNA]</scope>
</reference>
<proteinExistence type="predicted"/>
<sequence length="85" mass="9642">MSVSKVYADFVSTPMLNNSIRALPGIGPVYEQSLKQNGIFCAEQLLVQLLVLKNQKEFVNWLGISPHCGKQVHDALLEWRRRFIG</sequence>
<evidence type="ECO:0000313" key="1">
    <source>
        <dbReference type="EMBL" id="CAK8681805.1"/>
    </source>
</evidence>
<accession>A0ABP0FRP6</accession>
<dbReference type="SUPFAM" id="SSF47798">
    <property type="entry name" value="Barrier-to-autointegration factor, BAF"/>
    <property type="match status" value="1"/>
</dbReference>
<dbReference type="Pfam" id="PF02961">
    <property type="entry name" value="SAM_BAF"/>
    <property type="match status" value="1"/>
</dbReference>
<comment type="caution">
    <text evidence="1">The sequence shown here is derived from an EMBL/GenBank/DDBJ whole genome shotgun (WGS) entry which is preliminary data.</text>
</comment>
<organism evidence="1 2">
    <name type="scientific">Clavelina lepadiformis</name>
    <name type="common">Light-bulb sea squirt</name>
    <name type="synonym">Ascidia lepadiformis</name>
    <dbReference type="NCBI Taxonomy" id="159417"/>
    <lineage>
        <taxon>Eukaryota</taxon>
        <taxon>Metazoa</taxon>
        <taxon>Chordata</taxon>
        <taxon>Tunicata</taxon>
        <taxon>Ascidiacea</taxon>
        <taxon>Aplousobranchia</taxon>
        <taxon>Clavelinidae</taxon>
        <taxon>Clavelina</taxon>
    </lineage>
</organism>
<dbReference type="EMBL" id="CAWYQH010000090">
    <property type="protein sequence ID" value="CAK8681805.1"/>
    <property type="molecule type" value="Genomic_DNA"/>
</dbReference>
<dbReference type="Proteomes" id="UP001642483">
    <property type="component" value="Unassembled WGS sequence"/>
</dbReference>
<dbReference type="SMART" id="SM01023">
    <property type="entry name" value="BAF"/>
    <property type="match status" value="1"/>
</dbReference>
<dbReference type="InterPro" id="IPR036617">
    <property type="entry name" value="BAF_sf"/>
</dbReference>
<gene>
    <name evidence="1" type="ORF">CVLEPA_LOCUS12043</name>
</gene>
<dbReference type="InterPro" id="IPR004122">
    <property type="entry name" value="BAF_prot"/>
</dbReference>